<organism evidence="1">
    <name type="scientific">Magnetococcus massalia (strain MO-1)</name>
    <dbReference type="NCBI Taxonomy" id="451514"/>
    <lineage>
        <taxon>Bacteria</taxon>
        <taxon>Pseudomonadati</taxon>
        <taxon>Pseudomonadota</taxon>
        <taxon>Magnetococcia</taxon>
        <taxon>Magnetococcales</taxon>
        <taxon>Magnetococcaceae</taxon>
        <taxon>Magnetococcus</taxon>
    </lineage>
</organism>
<reference evidence="1" key="1">
    <citation type="submission" date="2015-04" db="EMBL/GenBank/DDBJ databases">
        <authorList>
            <person name="Syromyatnikov M.Y."/>
            <person name="Popov V.N."/>
        </authorList>
    </citation>
    <scope>NUCLEOTIDE SEQUENCE</scope>
    <source>
        <strain evidence="1">MO-1</strain>
    </source>
</reference>
<accession>A0A1S7LHY7</accession>
<sequence>MTIHFNDTIRNALLNALRNYMNGTCEIFGGSRPPSPDYPALDAPLVSFTIAFNSAVDGTITLSNPPLASEVTGSGTASWFRITDGSYKLDGDITIEGEGGDAILDSLTLTAGEMVTLKEMDFTIPIPA</sequence>
<protein>
    <submittedName>
        <fullName evidence="1">Uncharacterized protein</fullName>
    </submittedName>
</protein>
<gene>
    <name evidence="1" type="ORF">MAGMO_1837</name>
</gene>
<name>A0A1S7LHY7_MAGMO</name>
<dbReference type="EMBL" id="LO017727">
    <property type="protein sequence ID" value="CRH06013.1"/>
    <property type="molecule type" value="Genomic_DNA"/>
</dbReference>
<evidence type="ECO:0000313" key="1">
    <source>
        <dbReference type="EMBL" id="CRH06013.1"/>
    </source>
</evidence>
<dbReference type="AlphaFoldDB" id="A0A1S7LHY7"/>
<proteinExistence type="predicted"/>